<organism evidence="1 2">
    <name type="scientific">Sedimentisphaera salicampi</name>
    <dbReference type="NCBI Taxonomy" id="1941349"/>
    <lineage>
        <taxon>Bacteria</taxon>
        <taxon>Pseudomonadati</taxon>
        <taxon>Planctomycetota</taxon>
        <taxon>Phycisphaerae</taxon>
        <taxon>Sedimentisphaerales</taxon>
        <taxon>Sedimentisphaeraceae</taxon>
        <taxon>Sedimentisphaera</taxon>
    </lineage>
</organism>
<name>A0A1W6LP97_9BACT</name>
<proteinExistence type="predicted"/>
<dbReference type="Proteomes" id="UP000193334">
    <property type="component" value="Chromosome"/>
</dbReference>
<dbReference type="STRING" id="1941349.STSP1_02036"/>
<dbReference type="RefSeq" id="WP_085756244.1">
    <property type="nucleotide sequence ID" value="NZ_CP021023.1"/>
</dbReference>
<dbReference type="AlphaFoldDB" id="A0A1W6LP97"/>
<gene>
    <name evidence="1" type="ORF">STSP1_02036</name>
</gene>
<keyword evidence="2" id="KW-1185">Reference proteome</keyword>
<evidence type="ECO:0000313" key="1">
    <source>
        <dbReference type="EMBL" id="ARN57615.1"/>
    </source>
</evidence>
<dbReference type="InterPro" id="IPR026350">
    <property type="entry name" value="GxxExxY"/>
</dbReference>
<dbReference type="NCBIfam" id="TIGR04256">
    <property type="entry name" value="GxxExxY"/>
    <property type="match status" value="1"/>
</dbReference>
<dbReference type="Pfam" id="PF13366">
    <property type="entry name" value="PDDEXK_3"/>
    <property type="match status" value="1"/>
</dbReference>
<evidence type="ECO:0000313" key="2">
    <source>
        <dbReference type="Proteomes" id="UP000193334"/>
    </source>
</evidence>
<protein>
    <submittedName>
        <fullName evidence="1">GxxExxY protein</fullName>
    </submittedName>
</protein>
<reference evidence="2" key="1">
    <citation type="submission" date="2017-04" db="EMBL/GenBank/DDBJ databases">
        <title>Comparative genomics and description of representatives of a novel lineage of planctomycetes thriving in anoxic sediments.</title>
        <authorList>
            <person name="Spring S."/>
            <person name="Bunk B."/>
            <person name="Sproer C."/>
        </authorList>
    </citation>
    <scope>NUCLEOTIDE SEQUENCE [LARGE SCALE GENOMIC DNA]</scope>
    <source>
        <strain evidence="2">ST-PulAB-D4</strain>
    </source>
</reference>
<dbReference type="EMBL" id="CP021023">
    <property type="protein sequence ID" value="ARN57615.1"/>
    <property type="molecule type" value="Genomic_DNA"/>
</dbReference>
<dbReference type="OrthoDB" id="9798792at2"/>
<accession>A0A1W6LP97</accession>
<sequence>MKHQDLTRKIIACCYTVYNEMGFGFLESVYEKCLLIELEKEGIKAAGQSPIKVYYSGICVGDFWADILVEDEVIVELKSVTTVADAHSVQLVNYLSATGKDVGLLINFGPEGVDVKRKVKKLE</sequence>
<dbReference type="KEGG" id="pbp:STSP1_02036"/>